<comment type="caution">
    <text evidence="1">The sequence shown here is derived from an EMBL/GenBank/DDBJ whole genome shotgun (WGS) entry which is preliminary data.</text>
</comment>
<gene>
    <name evidence="1" type="ORF">KQY15_12345</name>
</gene>
<evidence type="ECO:0000313" key="2">
    <source>
        <dbReference type="Proteomes" id="UP000704611"/>
    </source>
</evidence>
<keyword evidence="2" id="KW-1185">Reference proteome</keyword>
<dbReference type="RefSeq" id="WP_217669582.1">
    <property type="nucleotide sequence ID" value="NZ_JAHRID010000005.1"/>
</dbReference>
<evidence type="ECO:0000313" key="1">
    <source>
        <dbReference type="EMBL" id="MBV2129876.1"/>
    </source>
</evidence>
<dbReference type="EMBL" id="JAHRID010000005">
    <property type="protein sequence ID" value="MBV2129876.1"/>
    <property type="molecule type" value="Genomic_DNA"/>
</dbReference>
<proteinExistence type="predicted"/>
<accession>A0ABS6MM28</accession>
<reference evidence="1 2" key="1">
    <citation type="submission" date="2021-06" db="EMBL/GenBank/DDBJ databases">
        <title>Rheinheimera indica sp. nov., isolated from deep-sea sediment.</title>
        <authorList>
            <person name="Wang Z."/>
            <person name="Zhang X.-Y."/>
        </authorList>
    </citation>
    <scope>NUCLEOTIDE SEQUENCE [LARGE SCALE GENOMIC DNA]</scope>
    <source>
        <strain evidence="1 2">SM2107</strain>
    </source>
</reference>
<organism evidence="1 2">
    <name type="scientific">Arsukibacterium indicum</name>
    <dbReference type="NCBI Taxonomy" id="2848612"/>
    <lineage>
        <taxon>Bacteria</taxon>
        <taxon>Pseudomonadati</taxon>
        <taxon>Pseudomonadota</taxon>
        <taxon>Gammaproteobacteria</taxon>
        <taxon>Chromatiales</taxon>
        <taxon>Chromatiaceae</taxon>
        <taxon>Arsukibacterium</taxon>
    </lineage>
</organism>
<dbReference type="Proteomes" id="UP000704611">
    <property type="component" value="Unassembled WGS sequence"/>
</dbReference>
<protein>
    <submittedName>
        <fullName evidence="1">Uncharacterized protein</fullName>
    </submittedName>
</protein>
<name>A0ABS6MM28_9GAMM</name>
<sequence length="73" mass="8276">MSKSPHALINVPALRAQIESEFLNLDENLHDSEYKILIMAGAELFKMRVHHAITTKIISLSDFNLSIDKLDNL</sequence>